<evidence type="ECO:0000313" key="2">
    <source>
        <dbReference type="EMBL" id="ONH30555.1"/>
    </source>
</evidence>
<feature type="transmembrane region" description="Helical" evidence="1">
    <location>
        <begin position="27"/>
        <end position="46"/>
    </location>
</feature>
<accession>A0A1V2IBU7</accession>
<proteinExistence type="predicted"/>
<sequence length="60" mass="5867">MIVLSGAALVVAAVLLAVGVVGPTACVYASLALIFLAAGVLPLGAARRVRHAEARGPVSS</sequence>
<dbReference type="Proteomes" id="UP000188929">
    <property type="component" value="Unassembled WGS sequence"/>
</dbReference>
<organism evidence="2 3">
    <name type="scientific">Pseudofrankia asymbiotica</name>
    <dbReference type="NCBI Taxonomy" id="1834516"/>
    <lineage>
        <taxon>Bacteria</taxon>
        <taxon>Bacillati</taxon>
        <taxon>Actinomycetota</taxon>
        <taxon>Actinomycetes</taxon>
        <taxon>Frankiales</taxon>
        <taxon>Frankiaceae</taxon>
        <taxon>Pseudofrankia</taxon>
    </lineage>
</organism>
<keyword evidence="1" id="KW-0472">Membrane</keyword>
<evidence type="ECO:0000313" key="3">
    <source>
        <dbReference type="Proteomes" id="UP000188929"/>
    </source>
</evidence>
<gene>
    <name evidence="2" type="ORF">BL253_13380</name>
</gene>
<dbReference type="AlphaFoldDB" id="A0A1V2IBU7"/>
<keyword evidence="1" id="KW-0812">Transmembrane</keyword>
<comment type="caution">
    <text evidence="2">The sequence shown here is derived from an EMBL/GenBank/DDBJ whole genome shotgun (WGS) entry which is preliminary data.</text>
</comment>
<keyword evidence="3" id="KW-1185">Reference proteome</keyword>
<evidence type="ECO:0000256" key="1">
    <source>
        <dbReference type="SAM" id="Phobius"/>
    </source>
</evidence>
<protein>
    <submittedName>
        <fullName evidence="2">Uncharacterized protein</fullName>
    </submittedName>
</protein>
<name>A0A1V2IBU7_9ACTN</name>
<dbReference type="EMBL" id="MOMC01000025">
    <property type="protein sequence ID" value="ONH30555.1"/>
    <property type="molecule type" value="Genomic_DNA"/>
</dbReference>
<reference evidence="3" key="1">
    <citation type="submission" date="2016-10" db="EMBL/GenBank/DDBJ databases">
        <title>Frankia sp. NRRL B-16386 Genome sequencing.</title>
        <authorList>
            <person name="Ghodhbane-Gtari F."/>
            <person name="Swanson E."/>
            <person name="Gueddou A."/>
            <person name="Hezbri K."/>
            <person name="Ktari K."/>
            <person name="Nouioui I."/>
            <person name="Morris K."/>
            <person name="Simpson S."/>
            <person name="Abebe-Akele F."/>
            <person name="Thomas K."/>
            <person name="Gtari M."/>
            <person name="Tisa L.S."/>
        </authorList>
    </citation>
    <scope>NUCLEOTIDE SEQUENCE [LARGE SCALE GENOMIC DNA]</scope>
    <source>
        <strain evidence="3">NRRL B-16386</strain>
    </source>
</reference>
<keyword evidence="1" id="KW-1133">Transmembrane helix</keyword>